<dbReference type="Gene3D" id="3.40.1170.60">
    <property type="match status" value="1"/>
</dbReference>
<dbReference type="InterPro" id="IPR043502">
    <property type="entry name" value="DNA/RNA_pol_sf"/>
</dbReference>
<evidence type="ECO:0000313" key="3">
    <source>
        <dbReference type="Proteomes" id="UP000251341"/>
    </source>
</evidence>
<evidence type="ECO:0000313" key="2">
    <source>
        <dbReference type="EMBL" id="PUE60299.1"/>
    </source>
</evidence>
<dbReference type="GO" id="GO:0006281">
    <property type="term" value="P:DNA repair"/>
    <property type="evidence" value="ECO:0007669"/>
    <property type="project" value="InterPro"/>
</dbReference>
<feature type="domain" description="UmuC" evidence="1">
    <location>
        <begin position="2"/>
        <end position="78"/>
    </location>
</feature>
<evidence type="ECO:0000259" key="1">
    <source>
        <dbReference type="PROSITE" id="PS50173"/>
    </source>
</evidence>
<dbReference type="InterPro" id="IPR001126">
    <property type="entry name" value="UmuC"/>
</dbReference>
<dbReference type="AlphaFoldDB" id="A0A315EST6"/>
<reference evidence="2 3" key="1">
    <citation type="submission" date="2017-04" db="EMBL/GenBank/DDBJ databases">
        <title>Unexpected and diverse lifestyles within the genus Limnohabitans.</title>
        <authorList>
            <person name="Kasalicky V."/>
            <person name="Mehrshad M."/>
            <person name="Andrei S.-A."/>
            <person name="Salcher M."/>
            <person name="Kratochvilova H."/>
            <person name="Simek K."/>
            <person name="Ghai R."/>
        </authorList>
    </citation>
    <scope>NUCLEOTIDE SEQUENCE [LARGE SCALE GENOMIC DNA]</scope>
    <source>
        <strain evidence="2 3">MWH-C5</strain>
    </source>
</reference>
<protein>
    <recommendedName>
        <fullName evidence="1">UmuC domain-containing protein</fullName>
    </recommendedName>
</protein>
<proteinExistence type="predicted"/>
<keyword evidence="3" id="KW-1185">Reference proteome</keyword>
<dbReference type="PROSITE" id="PS50173">
    <property type="entry name" value="UMUC"/>
    <property type="match status" value="1"/>
</dbReference>
<dbReference type="Pfam" id="PF00817">
    <property type="entry name" value="IMS"/>
    <property type="match status" value="1"/>
</dbReference>
<sequence length="78" mass="8542">MFALVDGNNFYVSCERVFRPSLNGRPVIVLSSNDGCAIARSNEAKALGIKMGAPWFEIRHLEEQEGLVALSANFALTQ</sequence>
<dbReference type="SUPFAM" id="SSF56672">
    <property type="entry name" value="DNA/RNA polymerases"/>
    <property type="match status" value="1"/>
</dbReference>
<organism evidence="2 3">
    <name type="scientific">Limnohabitans curvus</name>
    <dbReference type="NCBI Taxonomy" id="323423"/>
    <lineage>
        <taxon>Bacteria</taxon>
        <taxon>Pseudomonadati</taxon>
        <taxon>Pseudomonadota</taxon>
        <taxon>Betaproteobacteria</taxon>
        <taxon>Burkholderiales</taxon>
        <taxon>Comamonadaceae</taxon>
        <taxon>Limnohabitans</taxon>
    </lineage>
</organism>
<gene>
    <name evidence="2" type="ORF">B9Z44_12390</name>
</gene>
<name>A0A315EST6_9BURK</name>
<comment type="caution">
    <text evidence="2">The sequence shown here is derived from an EMBL/GenBank/DDBJ whole genome shotgun (WGS) entry which is preliminary data.</text>
</comment>
<accession>A0A315EST6</accession>
<dbReference type="EMBL" id="NESP01000001">
    <property type="protein sequence ID" value="PUE60299.1"/>
    <property type="molecule type" value="Genomic_DNA"/>
</dbReference>
<dbReference type="Proteomes" id="UP000251341">
    <property type="component" value="Unassembled WGS sequence"/>
</dbReference>